<dbReference type="Pfam" id="PF15508">
    <property type="entry name" value="NAAA-beta"/>
    <property type="match status" value="2"/>
</dbReference>
<dbReference type="STRING" id="50429.A0A2B4RXD7"/>
<keyword evidence="3 8" id="KW-0732">Signal</keyword>
<evidence type="ECO:0000256" key="2">
    <source>
        <dbReference type="ARBA" id="ARBA00011891"/>
    </source>
</evidence>
<dbReference type="PANTHER" id="PTHR28583">
    <property type="entry name" value="ACID AMIDASE"/>
    <property type="match status" value="1"/>
</dbReference>
<dbReference type="GO" id="GO:0017040">
    <property type="term" value="F:N-acylsphingosine amidohydrolase activity"/>
    <property type="evidence" value="ECO:0007669"/>
    <property type="project" value="UniProtKB-EC"/>
</dbReference>
<gene>
    <name evidence="11" type="primary">Asah1</name>
    <name evidence="11" type="ORF">AWC38_SpisGene13195</name>
</gene>
<dbReference type="Gene3D" id="3.60.60.10">
    <property type="entry name" value="Penicillin V Acylase, Chain A"/>
    <property type="match status" value="2"/>
</dbReference>
<name>A0A2B4RXD7_STYPI</name>
<dbReference type="Proteomes" id="UP000225706">
    <property type="component" value="Unassembled WGS sequence"/>
</dbReference>
<dbReference type="OrthoDB" id="5273684at2759"/>
<evidence type="ECO:0000256" key="3">
    <source>
        <dbReference type="ARBA" id="ARBA00022729"/>
    </source>
</evidence>
<reference evidence="12" key="1">
    <citation type="journal article" date="2017" name="bioRxiv">
        <title>Comparative analysis of the genomes of Stylophora pistillata and Acropora digitifera provides evidence for extensive differences between species of corals.</title>
        <authorList>
            <person name="Voolstra C.R."/>
            <person name="Li Y."/>
            <person name="Liew Y.J."/>
            <person name="Baumgarten S."/>
            <person name="Zoccola D."/>
            <person name="Flot J.-F."/>
            <person name="Tambutte S."/>
            <person name="Allemand D."/>
            <person name="Aranda M."/>
        </authorList>
    </citation>
    <scope>NUCLEOTIDE SEQUENCE [LARGE SCALE GENOMIC DNA]</scope>
</reference>
<feature type="chain" id="PRO_5012066706" description="ceramidase" evidence="8">
    <location>
        <begin position="21"/>
        <end position="670"/>
    </location>
</feature>
<evidence type="ECO:0000256" key="5">
    <source>
        <dbReference type="ARBA" id="ARBA00023145"/>
    </source>
</evidence>
<dbReference type="GO" id="GO:0005764">
    <property type="term" value="C:lysosome"/>
    <property type="evidence" value="ECO:0007669"/>
    <property type="project" value="UniProtKB-SubCell"/>
</dbReference>
<evidence type="ECO:0000313" key="11">
    <source>
        <dbReference type="EMBL" id="PFX22281.1"/>
    </source>
</evidence>
<feature type="domain" description="Acid ceramidase N-terminal" evidence="10">
    <location>
        <begin position="375"/>
        <end position="402"/>
    </location>
</feature>
<evidence type="ECO:0000256" key="1">
    <source>
        <dbReference type="ARBA" id="ARBA00004371"/>
    </source>
</evidence>
<dbReference type="AlphaFoldDB" id="A0A2B4RXD7"/>
<keyword evidence="7" id="KW-0458">Lysosome</keyword>
<keyword evidence="6" id="KW-0325">Glycoprotein</keyword>
<dbReference type="FunFam" id="3.60.60.10:FF:000006">
    <property type="entry name" value="N-acylethanolamine-hydrolyzing acid amidase"/>
    <property type="match status" value="2"/>
</dbReference>
<evidence type="ECO:0000313" key="12">
    <source>
        <dbReference type="Proteomes" id="UP000225706"/>
    </source>
</evidence>
<proteinExistence type="predicted"/>
<dbReference type="InterPro" id="IPR029132">
    <property type="entry name" value="CBAH/NAAA_C"/>
</dbReference>
<evidence type="ECO:0000259" key="10">
    <source>
        <dbReference type="Pfam" id="PF15508"/>
    </source>
</evidence>
<comment type="caution">
    <text evidence="11">The sequence shown here is derived from an EMBL/GenBank/DDBJ whole genome shotgun (WGS) entry which is preliminary data.</text>
</comment>
<dbReference type="EC" id="3.5.1.23" evidence="2"/>
<dbReference type="EMBL" id="LSMT01000244">
    <property type="protein sequence ID" value="PFX22281.1"/>
    <property type="molecule type" value="Genomic_DNA"/>
</dbReference>
<dbReference type="PANTHER" id="PTHR28583:SF1">
    <property type="entry name" value="ACID CERAMIDASE"/>
    <property type="match status" value="1"/>
</dbReference>
<dbReference type="CDD" id="cd01903">
    <property type="entry name" value="Ntn_AC_NAAA"/>
    <property type="match status" value="2"/>
</dbReference>
<evidence type="ECO:0000256" key="7">
    <source>
        <dbReference type="ARBA" id="ARBA00023228"/>
    </source>
</evidence>
<evidence type="ECO:0000256" key="6">
    <source>
        <dbReference type="ARBA" id="ARBA00023180"/>
    </source>
</evidence>
<comment type="subcellular location">
    <subcellularLocation>
        <location evidence="1">Lysosome</location>
    </subcellularLocation>
</comment>
<feature type="domain" description="Acid ceramidase N-terminal" evidence="10">
    <location>
        <begin position="39"/>
        <end position="96"/>
    </location>
</feature>
<keyword evidence="5" id="KW-0865">Zymogen</keyword>
<dbReference type="Pfam" id="PF02275">
    <property type="entry name" value="CBAH"/>
    <property type="match status" value="2"/>
</dbReference>
<evidence type="ECO:0000259" key="9">
    <source>
        <dbReference type="Pfam" id="PF02275"/>
    </source>
</evidence>
<dbReference type="InterPro" id="IPR029130">
    <property type="entry name" value="Acid_ceramidase_N"/>
</dbReference>
<evidence type="ECO:0000256" key="4">
    <source>
        <dbReference type="ARBA" id="ARBA00022801"/>
    </source>
</evidence>
<organism evidence="11 12">
    <name type="scientific">Stylophora pistillata</name>
    <name type="common">Smooth cauliflower coral</name>
    <dbReference type="NCBI Taxonomy" id="50429"/>
    <lineage>
        <taxon>Eukaryota</taxon>
        <taxon>Metazoa</taxon>
        <taxon>Cnidaria</taxon>
        <taxon>Anthozoa</taxon>
        <taxon>Hexacorallia</taxon>
        <taxon>Scleractinia</taxon>
        <taxon>Astrocoeniina</taxon>
        <taxon>Pocilloporidae</taxon>
        <taxon>Stylophora</taxon>
    </lineage>
</organism>
<keyword evidence="4" id="KW-0378">Hydrolase</keyword>
<feature type="domain" description="Choloylglycine hydrolase/NAAA C-terminal" evidence="9">
    <location>
        <begin position="135"/>
        <end position="317"/>
    </location>
</feature>
<feature type="signal peptide" evidence="8">
    <location>
        <begin position="1"/>
        <end position="20"/>
    </location>
</feature>
<keyword evidence="12" id="KW-1185">Reference proteome</keyword>
<accession>A0A2B4RXD7</accession>
<feature type="domain" description="Choloylglycine hydrolase/NAAA C-terminal" evidence="9">
    <location>
        <begin position="443"/>
        <end position="629"/>
    </location>
</feature>
<protein>
    <recommendedName>
        <fullName evidence="2">ceramidase</fullName>
        <ecNumber evidence="2">3.5.1.23</ecNumber>
    </recommendedName>
</protein>
<sequence>MEANYLVVLTFFLSFQLISPSKFSDQECVTGAYPPTESEIPWEVVNLDLPPEIRYNDLVGKKIKELQNVNNYLKNFTSFILNGKLYDFFDKDLAYLVFTLPSPYKEEIIGLSMAAGIPLGQMLFFNIFYEIMAFCTSIVAEDKSGTLFHARNMDFGIFMGWDEKNNTWTMTEILRTLAVNIDFQRNGQTVYKSVTYAGFVGVFTGIKPGVLTLTVNQRFSMDGGYVGIVEWILGNRKAKWSTFLPRDVLETATSFEQAKDMLANNELIAQVYYILGGAKSGEGVVITRSRTECLDQMSLDPENNKWFVLETNYDNWEPPLVIDDRRTPGKACMNKTGREAVSFKGIYNVLSTQPVLNKFSDQDCVTDAYPPSEREVPWEVVNLDLPPEQRYNDLVSKKIDEVPLAETLPDPYGREIKGLASATSIPLGEIVLYNIFYEVFTVCTSIVAEDKSGNLFHARNLDFGLFLGWDEKNNTWMLSEILRTLIVNIDYQRSGKTVYKTVSFAGYVGVLSGIKPGVFTLTLNERFNINGGYIGIIEWILGMRNVKWSSFLTRDVLESASSFKEAHDMLANDEVLAPVYYILGGTKSGEGVVITRSRTKCLNQMSLNPANNTWFVLETNYDNWEPPLVIDDRRTPGKACMNKMGQEAVSFKGLYNVLSTQPVLNKYGGG</sequence>
<evidence type="ECO:0000256" key="8">
    <source>
        <dbReference type="SAM" id="SignalP"/>
    </source>
</evidence>